<dbReference type="SUPFAM" id="SSF51126">
    <property type="entry name" value="Pectin lyase-like"/>
    <property type="match status" value="1"/>
</dbReference>
<dbReference type="AlphaFoldDB" id="A0A833TY52"/>
<evidence type="ECO:0000313" key="2">
    <source>
        <dbReference type="EMBL" id="KAF1025258.1"/>
    </source>
</evidence>
<dbReference type="InterPro" id="IPR008638">
    <property type="entry name" value="FhaB/CdiA-like_TPS"/>
</dbReference>
<sequence length="305" mass="31412">MNKQFYRTKFNAKLGTYVAVSELAKSHQGDTSPRIKASIHNNDVTDSGIAATGQRTLKQLVLALSALMAISPIYANVVVNNGAAAAHKATVLKEGNAANVWITAPSASGVSRNSYTQFDVNQNGVILNNSRGAATSQITKTSIAANPNLAKGAATTIVNEVVSTNPSLLQGNLEVLGSRANVVIANPTGITVNGGGFINANQVTLSTGVLGYNSDDSIKQHTVKQGAITINTDANNRGLGGNANNPVALELLGRSIAINAPVNATTITAVSGANTITADTGAFTATTGTGTVPNRRSTDRWTLCK</sequence>
<protein>
    <submittedName>
        <fullName evidence="2">tRNA nuclease CdiA-2</fullName>
    </submittedName>
</protein>
<dbReference type="Pfam" id="PF13018">
    <property type="entry name" value="ESPR"/>
    <property type="match status" value="1"/>
</dbReference>
<dbReference type="Proteomes" id="UP000490535">
    <property type="component" value="Unassembled WGS sequence"/>
</dbReference>
<comment type="caution">
    <text evidence="2">The sequence shown here is derived from an EMBL/GenBank/DDBJ whole genome shotgun (WGS) entry which is preliminary data.</text>
</comment>
<evidence type="ECO:0000259" key="1">
    <source>
        <dbReference type="SMART" id="SM00912"/>
    </source>
</evidence>
<dbReference type="Pfam" id="PF05860">
    <property type="entry name" value="TPS"/>
    <property type="match status" value="1"/>
</dbReference>
<dbReference type="EMBL" id="WNDP01000043">
    <property type="protein sequence ID" value="KAF1025258.1"/>
    <property type="molecule type" value="Genomic_DNA"/>
</dbReference>
<proteinExistence type="predicted"/>
<feature type="domain" description="Filamentous haemagglutinin FhaB/tRNA nuclease CdiA-like TPS" evidence="1">
    <location>
        <begin position="94"/>
        <end position="215"/>
    </location>
</feature>
<gene>
    <name evidence="2" type="primary">cdiA2_3</name>
    <name evidence="2" type="ORF">GAK29_02047</name>
</gene>
<dbReference type="Gene3D" id="2.160.20.10">
    <property type="entry name" value="Single-stranded right-handed beta-helix, Pectin lyase-like"/>
    <property type="match status" value="1"/>
</dbReference>
<dbReference type="SMART" id="SM00912">
    <property type="entry name" value="Haemagg_act"/>
    <property type="match status" value="1"/>
</dbReference>
<accession>A0A833TY52</accession>
<organism evidence="2 3">
    <name type="scientific">Acinetobacter bereziniae</name>
    <name type="common">Acinetobacter genomosp. 10</name>
    <dbReference type="NCBI Taxonomy" id="106648"/>
    <lineage>
        <taxon>Bacteria</taxon>
        <taxon>Pseudomonadati</taxon>
        <taxon>Pseudomonadota</taxon>
        <taxon>Gammaproteobacteria</taxon>
        <taxon>Moraxellales</taxon>
        <taxon>Moraxellaceae</taxon>
        <taxon>Acinetobacter</taxon>
    </lineage>
</organism>
<dbReference type="InterPro" id="IPR012334">
    <property type="entry name" value="Pectin_lyas_fold"/>
</dbReference>
<evidence type="ECO:0000313" key="3">
    <source>
        <dbReference type="Proteomes" id="UP000490535"/>
    </source>
</evidence>
<name>A0A833TY52_ACIBZ</name>
<reference evidence="3" key="1">
    <citation type="journal article" date="2020" name="MBio">
        <title>Horizontal gene transfer to a defensive symbiont with a reduced genome amongst a multipartite beetle microbiome.</title>
        <authorList>
            <person name="Waterworth S.C."/>
            <person name="Florez L.V."/>
            <person name="Rees E.R."/>
            <person name="Hertweck C."/>
            <person name="Kaltenpoth M."/>
            <person name="Kwan J.C."/>
        </authorList>
    </citation>
    <scope>NUCLEOTIDE SEQUENCE [LARGE SCALE GENOMIC DNA]</scope>
</reference>
<dbReference type="InterPro" id="IPR011050">
    <property type="entry name" value="Pectin_lyase_fold/virulence"/>
</dbReference>
<dbReference type="NCBIfam" id="TIGR01901">
    <property type="entry name" value="adhes_NPXG"/>
    <property type="match status" value="1"/>
</dbReference>
<dbReference type="InterPro" id="IPR024973">
    <property type="entry name" value="ESPR"/>
</dbReference>